<keyword evidence="8" id="KW-0808">Transferase</keyword>
<dbReference type="EMBL" id="LIAS01000083">
    <property type="protein sequence ID" value="KRO30635.1"/>
    <property type="molecule type" value="Genomic_DNA"/>
</dbReference>
<dbReference type="Pfam" id="PF22629">
    <property type="entry name" value="ACT_AHAS_ss"/>
    <property type="match status" value="1"/>
</dbReference>
<dbReference type="NCBIfam" id="TIGR00119">
    <property type="entry name" value="acolac_sm"/>
    <property type="match status" value="1"/>
</dbReference>
<evidence type="ECO:0000259" key="9">
    <source>
        <dbReference type="PROSITE" id="PS51671"/>
    </source>
</evidence>
<comment type="subunit">
    <text evidence="4 8">Dimer of large and small chains.</text>
</comment>
<protein>
    <recommendedName>
        <fullName evidence="8">Acetolactate synthase small subunit</fullName>
        <shortName evidence="8">AHAS</shortName>
        <shortName evidence="8">ALS</shortName>
        <ecNumber evidence="8">2.2.1.6</ecNumber>
    </recommendedName>
    <alternativeName>
        <fullName evidence="8">Acetohydroxy-acid synthase small subunit</fullName>
    </alternativeName>
</protein>
<dbReference type="Gene3D" id="3.30.70.260">
    <property type="match status" value="1"/>
</dbReference>
<evidence type="ECO:0000313" key="11">
    <source>
        <dbReference type="Proteomes" id="UP000053941"/>
    </source>
</evidence>
<dbReference type="GO" id="GO:0005829">
    <property type="term" value="C:cytosol"/>
    <property type="evidence" value="ECO:0007669"/>
    <property type="project" value="TreeGrafter"/>
</dbReference>
<dbReference type="GO" id="GO:0003984">
    <property type="term" value="F:acetolactate synthase activity"/>
    <property type="evidence" value="ECO:0007669"/>
    <property type="project" value="UniProtKB-UniRule"/>
</dbReference>
<feature type="domain" description="ACT" evidence="9">
    <location>
        <begin position="5"/>
        <end position="82"/>
    </location>
</feature>
<evidence type="ECO:0000313" key="10">
    <source>
        <dbReference type="EMBL" id="KRO30635.1"/>
    </source>
</evidence>
<comment type="function">
    <text evidence="8">Catalyzes the conversion of 2 pyruvate molecules into acetolactate in the first common step of the biosynthetic pathway of the branched-amino acids such as leucine, isoleucine, and valine.</text>
</comment>
<dbReference type="InterPro" id="IPR039557">
    <property type="entry name" value="AHAS_ACT"/>
</dbReference>
<comment type="caution">
    <text evidence="10">The sequence shown here is derived from an EMBL/GenBank/DDBJ whole genome shotgun (WGS) entry which is preliminary data.</text>
</comment>
<dbReference type="InterPro" id="IPR045865">
    <property type="entry name" value="ACT-like_dom_sf"/>
</dbReference>
<keyword evidence="6 8" id="KW-0100">Branched-chain amino acid biosynthesis</keyword>
<dbReference type="PANTHER" id="PTHR30239">
    <property type="entry name" value="ACETOLACTATE SYNTHASE SMALL SUBUNIT"/>
    <property type="match status" value="1"/>
</dbReference>
<dbReference type="InterPro" id="IPR027271">
    <property type="entry name" value="Acetolactate_synth/TF_NikR_C"/>
</dbReference>
<evidence type="ECO:0000256" key="6">
    <source>
        <dbReference type="ARBA" id="ARBA00023304"/>
    </source>
</evidence>
<dbReference type="CDD" id="cd04878">
    <property type="entry name" value="ACT_AHAS"/>
    <property type="match status" value="1"/>
</dbReference>
<comment type="catalytic activity">
    <reaction evidence="7 8">
        <text>2 pyruvate + H(+) = (2S)-2-acetolactate + CO2</text>
        <dbReference type="Rhea" id="RHEA:25249"/>
        <dbReference type="ChEBI" id="CHEBI:15361"/>
        <dbReference type="ChEBI" id="CHEBI:15378"/>
        <dbReference type="ChEBI" id="CHEBI:16526"/>
        <dbReference type="ChEBI" id="CHEBI:58476"/>
        <dbReference type="EC" id="2.2.1.6"/>
    </reaction>
</comment>
<dbReference type="AlphaFoldDB" id="A0A0R2P1I2"/>
<organism evidence="10 11">
    <name type="scientific">Actinobacteria bacterium BACL2 MAG-120802-bin41</name>
    <dbReference type="NCBI Taxonomy" id="1655568"/>
    <lineage>
        <taxon>Bacteria</taxon>
        <taxon>Bacillati</taxon>
        <taxon>Actinomycetota</taxon>
        <taxon>Actinomycetes</taxon>
        <taxon>Actinomycetes incertae sedis</taxon>
        <taxon>ac1 cluster</taxon>
    </lineage>
</organism>
<dbReference type="Pfam" id="PF10369">
    <property type="entry name" value="ALS_ss_C"/>
    <property type="match status" value="1"/>
</dbReference>
<comment type="pathway">
    <text evidence="2 8">Amino-acid biosynthesis; L-valine biosynthesis; L-valine from pyruvate: step 1/4.</text>
</comment>
<keyword evidence="5 8" id="KW-0028">Amino-acid biosynthesis</keyword>
<dbReference type="SUPFAM" id="SSF55021">
    <property type="entry name" value="ACT-like"/>
    <property type="match status" value="2"/>
</dbReference>
<evidence type="ECO:0000256" key="3">
    <source>
        <dbReference type="ARBA" id="ARBA00006341"/>
    </source>
</evidence>
<dbReference type="NCBIfam" id="NF008864">
    <property type="entry name" value="PRK11895.1"/>
    <property type="match status" value="1"/>
</dbReference>
<comment type="pathway">
    <text evidence="1 8">Amino-acid biosynthesis; L-isoleucine biosynthesis; L-isoleucine from 2-oxobutanoate: step 1/4.</text>
</comment>
<dbReference type="InterPro" id="IPR004789">
    <property type="entry name" value="Acetalactate_synth_ssu"/>
</dbReference>
<accession>A0A0R2P1I2</accession>
<evidence type="ECO:0000256" key="7">
    <source>
        <dbReference type="ARBA" id="ARBA00048670"/>
    </source>
</evidence>
<evidence type="ECO:0000256" key="8">
    <source>
        <dbReference type="RuleBase" id="RU368092"/>
    </source>
</evidence>
<dbReference type="Gene3D" id="3.30.70.1150">
    <property type="entry name" value="ACT-like. Chain A, domain 2"/>
    <property type="match status" value="1"/>
</dbReference>
<dbReference type="GO" id="GO:0009097">
    <property type="term" value="P:isoleucine biosynthetic process"/>
    <property type="evidence" value="ECO:0007669"/>
    <property type="project" value="UniProtKB-UniRule"/>
</dbReference>
<dbReference type="InterPro" id="IPR019455">
    <property type="entry name" value="Acetolactate_synth_ssu_C"/>
</dbReference>
<dbReference type="PANTHER" id="PTHR30239:SF0">
    <property type="entry name" value="ACETOLACTATE SYNTHASE SMALL SUBUNIT 1, CHLOROPLASTIC"/>
    <property type="match status" value="1"/>
</dbReference>
<reference evidence="10 11" key="1">
    <citation type="submission" date="2015-10" db="EMBL/GenBank/DDBJ databases">
        <title>Metagenome-Assembled Genomes uncover a global brackish microbiome.</title>
        <authorList>
            <person name="Hugerth L.W."/>
            <person name="Larsson J."/>
            <person name="Alneberg J."/>
            <person name="Lindh M.V."/>
            <person name="Legrand C."/>
            <person name="Pinhassi J."/>
            <person name="Andersson A.F."/>
        </authorList>
    </citation>
    <scope>NUCLEOTIDE SEQUENCE [LARGE SCALE GENOMIC DNA]</scope>
    <source>
        <strain evidence="10">BACL2 MAG-120802-bin41</strain>
    </source>
</reference>
<dbReference type="UniPathway" id="UPA00047">
    <property type="reaction ID" value="UER00055"/>
</dbReference>
<dbReference type="InterPro" id="IPR054480">
    <property type="entry name" value="AHAS_small-like_ACT"/>
</dbReference>
<evidence type="ECO:0000256" key="1">
    <source>
        <dbReference type="ARBA" id="ARBA00004974"/>
    </source>
</evidence>
<name>A0A0R2P1I2_9ACTN</name>
<dbReference type="PROSITE" id="PS51671">
    <property type="entry name" value="ACT"/>
    <property type="match status" value="1"/>
</dbReference>
<dbReference type="UniPathway" id="UPA00049">
    <property type="reaction ID" value="UER00059"/>
</dbReference>
<sequence length="186" mass="19878">MAQHTLSVLVENSPGVLARVASLFSRRGYNIDSLAVGPTESPEISRITIVLNLEGHALDQVSAQLFKLVNVIGIQEMEDKNSHQRELLMVKVNSSGDNRSKIEAVVGRYRASIVSQASSSLTIEAIGSSAEIAALLGELTSFGIKELVQSGLIALEIGDATLAERTLQETGLASSSTHSQTEDYQN</sequence>
<dbReference type="EC" id="2.2.1.6" evidence="8"/>
<evidence type="ECO:0000256" key="2">
    <source>
        <dbReference type="ARBA" id="ARBA00005025"/>
    </source>
</evidence>
<dbReference type="GO" id="GO:0009099">
    <property type="term" value="P:L-valine biosynthetic process"/>
    <property type="evidence" value="ECO:0007669"/>
    <property type="project" value="UniProtKB-UniRule"/>
</dbReference>
<gene>
    <name evidence="10" type="ORF">ABR60_06675</name>
</gene>
<dbReference type="GO" id="GO:1990610">
    <property type="term" value="F:acetolactate synthase regulator activity"/>
    <property type="evidence" value="ECO:0007669"/>
    <property type="project" value="UniProtKB-UniRule"/>
</dbReference>
<evidence type="ECO:0000256" key="4">
    <source>
        <dbReference type="ARBA" id="ARBA00011744"/>
    </source>
</evidence>
<dbReference type="InterPro" id="IPR002912">
    <property type="entry name" value="ACT_dom"/>
</dbReference>
<dbReference type="FunFam" id="3.30.70.260:FF:000001">
    <property type="entry name" value="Acetolactate synthase, small subunit"/>
    <property type="match status" value="1"/>
</dbReference>
<dbReference type="Proteomes" id="UP000053941">
    <property type="component" value="Unassembled WGS sequence"/>
</dbReference>
<evidence type="ECO:0000256" key="5">
    <source>
        <dbReference type="ARBA" id="ARBA00022605"/>
    </source>
</evidence>
<comment type="similarity">
    <text evidence="3 8">Belongs to the acetolactate synthase small subunit family.</text>
</comment>
<proteinExistence type="inferred from homology"/>